<organism evidence="1 2">
    <name type="scientific">Senna tora</name>
    <dbReference type="NCBI Taxonomy" id="362788"/>
    <lineage>
        <taxon>Eukaryota</taxon>
        <taxon>Viridiplantae</taxon>
        <taxon>Streptophyta</taxon>
        <taxon>Embryophyta</taxon>
        <taxon>Tracheophyta</taxon>
        <taxon>Spermatophyta</taxon>
        <taxon>Magnoliopsida</taxon>
        <taxon>eudicotyledons</taxon>
        <taxon>Gunneridae</taxon>
        <taxon>Pentapetalae</taxon>
        <taxon>rosids</taxon>
        <taxon>fabids</taxon>
        <taxon>Fabales</taxon>
        <taxon>Fabaceae</taxon>
        <taxon>Caesalpinioideae</taxon>
        <taxon>Cassia clade</taxon>
        <taxon>Senna</taxon>
    </lineage>
</organism>
<comment type="caution">
    <text evidence="1">The sequence shown here is derived from an EMBL/GenBank/DDBJ whole genome shotgun (WGS) entry which is preliminary data.</text>
</comment>
<reference evidence="1" key="1">
    <citation type="submission" date="2020-09" db="EMBL/GenBank/DDBJ databases">
        <title>Genome-Enabled Discovery of Anthraquinone Biosynthesis in Senna tora.</title>
        <authorList>
            <person name="Kang S.-H."/>
            <person name="Pandey R.P."/>
            <person name="Lee C.-M."/>
            <person name="Sim J.-S."/>
            <person name="Jeong J.-T."/>
            <person name="Choi B.-S."/>
            <person name="Jung M."/>
            <person name="Ginzburg D."/>
            <person name="Zhao K."/>
            <person name="Won S.Y."/>
            <person name="Oh T.-J."/>
            <person name="Yu Y."/>
            <person name="Kim N.-H."/>
            <person name="Lee O.R."/>
            <person name="Lee T.-H."/>
            <person name="Bashyal P."/>
            <person name="Kim T.-S."/>
            <person name="Lee W.-H."/>
            <person name="Kawkins C."/>
            <person name="Kim C.-K."/>
            <person name="Kim J.S."/>
            <person name="Ahn B.O."/>
            <person name="Rhee S.Y."/>
            <person name="Sohng J.K."/>
        </authorList>
    </citation>
    <scope>NUCLEOTIDE SEQUENCE</scope>
    <source>
        <tissue evidence="1">Leaf</tissue>
    </source>
</reference>
<protein>
    <submittedName>
        <fullName evidence="1">Putative ribonuclease H protein At1g65750 family</fullName>
    </submittedName>
</protein>
<evidence type="ECO:0000313" key="2">
    <source>
        <dbReference type="Proteomes" id="UP000634136"/>
    </source>
</evidence>
<sequence>MVVDDGIGIDLSVNGKGIDPLAYEEVWKMAETENVDELLLGRGGVKGVHACRYTLMGRVLAAKPANRQALENAFRNIWGQPKGFKIEELEHNTLMRTQLRDFGNDCGNFLSPLNTGGMMINELCVMCNDAPEYVFHALIDYPNLQLLWVNANFDYSSRIFHANILEWLVVEMGEWRDEQLVALAVSIYLAWERRNKKKFANEVVRTKDLWPRVEKIMNEFHVATVTDKRNRMEPMTLVWEKPKYPYMKLNVDAATINGGGGVLGSLLRDEEGCCGVCLWASNES</sequence>
<proteinExistence type="predicted"/>
<dbReference type="OrthoDB" id="686025at2759"/>
<name>A0A835CIQ6_9FABA</name>
<dbReference type="EMBL" id="JAAIUW010000001">
    <property type="protein sequence ID" value="KAF7844721.1"/>
    <property type="molecule type" value="Genomic_DNA"/>
</dbReference>
<gene>
    <name evidence="1" type="ORF">G2W53_001626</name>
</gene>
<accession>A0A835CIQ6</accession>
<dbReference type="AlphaFoldDB" id="A0A835CIQ6"/>
<keyword evidence="2" id="KW-1185">Reference proteome</keyword>
<evidence type="ECO:0000313" key="1">
    <source>
        <dbReference type="EMBL" id="KAF7844721.1"/>
    </source>
</evidence>
<dbReference type="Proteomes" id="UP000634136">
    <property type="component" value="Unassembled WGS sequence"/>
</dbReference>